<dbReference type="CDD" id="cd22657">
    <property type="entry name" value="ClyA_XaxA-like"/>
    <property type="match status" value="1"/>
</dbReference>
<protein>
    <submittedName>
        <fullName evidence="2">Uncharacterized protein</fullName>
    </submittedName>
</protein>
<evidence type="ECO:0000313" key="2">
    <source>
        <dbReference type="EMBL" id="RON18011.1"/>
    </source>
</evidence>
<feature type="coiled-coil region" evidence="1">
    <location>
        <begin position="638"/>
        <end position="665"/>
    </location>
</feature>
<dbReference type="NCBIfam" id="NF033927">
    <property type="entry name" value="alph_xenorhab_B"/>
    <property type="match status" value="1"/>
</dbReference>
<proteinExistence type="predicted"/>
<dbReference type="InterPro" id="IPR047760">
    <property type="entry name" value="XaxB-like"/>
</dbReference>
<comment type="caution">
    <text evidence="2">The sequence shown here is derived from an EMBL/GenBank/DDBJ whole genome shotgun (WGS) entry which is preliminary data.</text>
</comment>
<dbReference type="RefSeq" id="WP_123435277.1">
    <property type="nucleotide sequence ID" value="NZ_MOBK01000009.1"/>
</dbReference>
<feature type="coiled-coil region" evidence="1">
    <location>
        <begin position="230"/>
        <end position="257"/>
    </location>
</feature>
<evidence type="ECO:0000313" key="3">
    <source>
        <dbReference type="Proteomes" id="UP000285636"/>
    </source>
</evidence>
<dbReference type="AlphaFoldDB" id="A0A423HXQ8"/>
<evidence type="ECO:0000256" key="1">
    <source>
        <dbReference type="SAM" id="Coils"/>
    </source>
</evidence>
<name>A0A423HXQ8_9PSED</name>
<organism evidence="2 3">
    <name type="scientific">Pseudomonas brassicacearum</name>
    <dbReference type="NCBI Taxonomy" id="930166"/>
    <lineage>
        <taxon>Bacteria</taxon>
        <taxon>Pseudomonadati</taxon>
        <taxon>Pseudomonadota</taxon>
        <taxon>Gammaproteobacteria</taxon>
        <taxon>Pseudomonadales</taxon>
        <taxon>Pseudomonadaceae</taxon>
        <taxon>Pseudomonas</taxon>
    </lineage>
</organism>
<accession>A0A423HXQ8</accession>
<reference evidence="2 3" key="1">
    <citation type="submission" date="2016-10" db="EMBL/GenBank/DDBJ databases">
        <title>Comparative genome analysis of multiple Pseudomonas spp. focuses on biocontrol and plant growth promoting traits.</title>
        <authorList>
            <person name="Tao X.-Y."/>
            <person name="Taylor C.G."/>
        </authorList>
    </citation>
    <scope>NUCLEOTIDE SEQUENCE [LARGE SCALE GENOMIC DNA]</scope>
    <source>
        <strain evidence="2 3">38D7</strain>
    </source>
</reference>
<dbReference type="Gene3D" id="1.20.1170.10">
    <property type="match status" value="1"/>
</dbReference>
<dbReference type="Proteomes" id="UP000285636">
    <property type="component" value="Unassembled WGS sequence"/>
</dbReference>
<gene>
    <name evidence="2" type="ORF">BK660_22270</name>
</gene>
<keyword evidence="1" id="KW-0175">Coiled coil</keyword>
<dbReference type="SUPFAM" id="SSF58100">
    <property type="entry name" value="Bacterial hemolysins"/>
    <property type="match status" value="1"/>
</dbReference>
<dbReference type="EMBL" id="MOBK01000009">
    <property type="protein sequence ID" value="RON18011.1"/>
    <property type="molecule type" value="Genomic_DNA"/>
</dbReference>
<sequence length="739" mass="82976">MEFNIDDKIVQAAAKAPKVFVDASIGDGEDFNRETGIQLTAKQIVSLRKYETLGLSLPVRLQDVNAYLNYGAGDNGGVGLAARDFLRTFTMTYDHAKRWAPLREKIMLTGTDLKIFGGSIIRTGNGIVEVYEDLKSSKYLEEHNINTPEEYQKLKLKIPNLPDLGLPEGDVPDIKAYLNDLLTKIRLCHDKAESVRTELDSFGTDMRTQVLPEIKLRLEFVSKNTYQADIKILQGEIDQRSKEIDVLNKQYDQLVQEAIAAAATLNIAGLILGIYQGVKAENIRVERNRLKEAQLVSNQLMASKNQTLSSLNKVRDDLQNLSYVAIEAEVATQNLMLVWNALSTYIAASVQEIDQLEEATSLRRFKNQILSVIDPWEQIKASSDQLLGVFAQADKEYESDRLIVKGRARMYSLFNVSETPGFNMADLRGHNAAVQESCTTALMLVEQYDYLPGTVRAMNNLAITINRTTSDLRSQAQTTTIKLERSGKKLKDYQAELEYPDDVEEVHEDMEAELKIVFNTMSAHSEDLKVVHKSISSPYDRAASEKWVTTLQQDRTFAEERKTYAEEKLAELTGQMKSVSEAIDLIGKAGIEKIGQEVQLSLDNLQALGLAPPQVQVALLAIDTLKKLISGIGKAISYLNMLEAYNRLKERAADLRVQSQKYAKDLIQIDGKIQLVRTLDKLDDSRVAYVNELADLVADFERFSRDFNQDKSLPVESRTDTAIARIADVVNYMKTIHQA</sequence>
<dbReference type="NCBIfam" id="NF033928">
    <property type="entry name" value="alph_xenorhab_A"/>
    <property type="match status" value="1"/>
</dbReference>